<name>A0A3P8ATE3_9TREM</name>
<protein>
    <submittedName>
        <fullName evidence="1">Uncharacterized protein</fullName>
    </submittedName>
</protein>
<sequence length="47" mass="5035">MLTPFVSVVERSASIWLDNVSVSAGATEASRSITNFRCCSLSRVKAS</sequence>
<dbReference type="Proteomes" id="UP000277204">
    <property type="component" value="Unassembled WGS sequence"/>
</dbReference>
<accession>A0A3P8ATE3</accession>
<dbReference type="AlphaFoldDB" id="A0A3P8ATE3"/>
<evidence type="ECO:0000313" key="2">
    <source>
        <dbReference type="Proteomes" id="UP000277204"/>
    </source>
</evidence>
<organism evidence="1 2">
    <name type="scientific">Schistosoma margrebowiei</name>
    <dbReference type="NCBI Taxonomy" id="48269"/>
    <lineage>
        <taxon>Eukaryota</taxon>
        <taxon>Metazoa</taxon>
        <taxon>Spiralia</taxon>
        <taxon>Lophotrochozoa</taxon>
        <taxon>Platyhelminthes</taxon>
        <taxon>Trematoda</taxon>
        <taxon>Digenea</taxon>
        <taxon>Strigeidida</taxon>
        <taxon>Schistosomatoidea</taxon>
        <taxon>Schistosomatidae</taxon>
        <taxon>Schistosoma</taxon>
    </lineage>
</organism>
<dbReference type="EMBL" id="UZAI01001630">
    <property type="protein sequence ID" value="VDO63875.1"/>
    <property type="molecule type" value="Genomic_DNA"/>
</dbReference>
<keyword evidence="2" id="KW-1185">Reference proteome</keyword>
<evidence type="ECO:0000313" key="1">
    <source>
        <dbReference type="EMBL" id="VDO63875.1"/>
    </source>
</evidence>
<proteinExistence type="predicted"/>
<reference evidence="1 2" key="1">
    <citation type="submission" date="2018-11" db="EMBL/GenBank/DDBJ databases">
        <authorList>
            <consortium name="Pathogen Informatics"/>
        </authorList>
    </citation>
    <scope>NUCLEOTIDE SEQUENCE [LARGE SCALE GENOMIC DNA]</scope>
    <source>
        <strain evidence="1 2">Zambia</strain>
    </source>
</reference>
<gene>
    <name evidence="1" type="ORF">SMRZ_LOCUS4952</name>
</gene>